<keyword evidence="2" id="KW-0862">Zinc</keyword>
<sequence length="467" mass="55243">MSISSHLEDFFFNNIDDCDQHLIKLLSYEENECEQQFKENPQEFEKYLPKQFFNTITDQKMEEPKTESDSDEELPFETEKINNVKSEYRKGESSKNKSRNYEFRMPMHKGIPNKNSSSSGAINILNLDCISDLTERKRILEKWSTEISLILQTNQDDFQTAKSVLTLIEHKTEGNIQSLVKQAQWNEDLHGIDFFDSVIDILYTMFVGIDYHGNKDLEIIKEQEQARRNLTRVQLINICNLDEYTCVYEKNIYKIPLSEHLQWIEAYLMKIPIISEQTIQRWKNEGNIISKNSLAFATRLAKEEITKICDTRYKQKKLKSLSKNCCENIVNMENLDIGRIRNDKKKSFYKKKYKKKYKTSWKQKRKRFSPGKYFKPTKDPPEKYCPKGKEKKKCRCWTCNEEGHYSNECPKKNQYPTKVKMCRTALLHGYEPIEDIYEDEKYVFCLKEEEIIVTDNSSSSSDDESSD</sequence>
<dbReference type="InterPro" id="IPR001878">
    <property type="entry name" value="Znf_CCHC"/>
</dbReference>
<dbReference type="SMART" id="SM00343">
    <property type="entry name" value="ZnF_C2HC"/>
    <property type="match status" value="1"/>
</dbReference>
<feature type="domain" description="CCHC-type" evidence="4">
    <location>
        <begin position="395"/>
        <end position="411"/>
    </location>
</feature>
<feature type="compositionally biased region" description="Basic and acidic residues" evidence="3">
    <location>
        <begin position="59"/>
        <end position="68"/>
    </location>
</feature>
<protein>
    <submittedName>
        <fullName evidence="5">Transcription factor interactor and regulator CCHC(Zn) family protein</fullName>
    </submittedName>
</protein>
<dbReference type="SUPFAM" id="SSF57756">
    <property type="entry name" value="Retrovirus zinc finger-like domains"/>
    <property type="match status" value="1"/>
</dbReference>
<keyword evidence="6" id="KW-1185">Reference proteome</keyword>
<evidence type="ECO:0000313" key="5">
    <source>
        <dbReference type="EMBL" id="GJT16477.1"/>
    </source>
</evidence>
<evidence type="ECO:0000259" key="4">
    <source>
        <dbReference type="PROSITE" id="PS50158"/>
    </source>
</evidence>
<accession>A0ABQ5BRJ7</accession>
<dbReference type="PRINTS" id="PR00221">
    <property type="entry name" value="CAULIMOCOAT"/>
</dbReference>
<feature type="region of interest" description="Disordered" evidence="3">
    <location>
        <begin position="59"/>
        <end position="82"/>
    </location>
</feature>
<dbReference type="PROSITE" id="PS50158">
    <property type="entry name" value="ZF_CCHC"/>
    <property type="match status" value="1"/>
</dbReference>
<proteinExistence type="predicted"/>
<keyword evidence="2" id="KW-0863">Zinc-finger</keyword>
<dbReference type="InterPro" id="IPR036875">
    <property type="entry name" value="Znf_CCHC_sf"/>
</dbReference>
<reference evidence="5" key="1">
    <citation type="journal article" date="2022" name="Int. J. Mol. Sci.">
        <title>Draft Genome of Tanacetum Coccineum: Genomic Comparison of Closely Related Tanacetum-Family Plants.</title>
        <authorList>
            <person name="Yamashiro T."/>
            <person name="Shiraishi A."/>
            <person name="Nakayama K."/>
            <person name="Satake H."/>
        </authorList>
    </citation>
    <scope>NUCLEOTIDE SEQUENCE</scope>
</reference>
<gene>
    <name evidence="5" type="ORF">Tco_0875183</name>
</gene>
<evidence type="ECO:0000313" key="6">
    <source>
        <dbReference type="Proteomes" id="UP001151760"/>
    </source>
</evidence>
<keyword evidence="2" id="KW-0479">Metal-binding</keyword>
<evidence type="ECO:0000256" key="2">
    <source>
        <dbReference type="PROSITE-ProRule" id="PRU00047"/>
    </source>
</evidence>
<evidence type="ECO:0000256" key="1">
    <source>
        <dbReference type="ARBA" id="ARBA00004340"/>
    </source>
</evidence>
<name>A0ABQ5BRJ7_9ASTR</name>
<dbReference type="EMBL" id="BQNB010013477">
    <property type="protein sequence ID" value="GJT16477.1"/>
    <property type="molecule type" value="Genomic_DNA"/>
</dbReference>
<evidence type="ECO:0000256" key="3">
    <source>
        <dbReference type="SAM" id="MobiDB-lite"/>
    </source>
</evidence>
<dbReference type="Proteomes" id="UP001151760">
    <property type="component" value="Unassembled WGS sequence"/>
</dbReference>
<dbReference type="Pfam" id="PF00098">
    <property type="entry name" value="zf-CCHC"/>
    <property type="match status" value="1"/>
</dbReference>
<comment type="caution">
    <text evidence="5">The sequence shown here is derived from an EMBL/GenBank/DDBJ whole genome shotgun (WGS) entry which is preliminary data.</text>
</comment>
<comment type="subcellular location">
    <subcellularLocation>
        <location evidence="1">Host cell</location>
    </subcellularLocation>
</comment>
<reference evidence="5" key="2">
    <citation type="submission" date="2022-01" db="EMBL/GenBank/DDBJ databases">
        <authorList>
            <person name="Yamashiro T."/>
            <person name="Shiraishi A."/>
            <person name="Satake H."/>
            <person name="Nakayama K."/>
        </authorList>
    </citation>
    <scope>NUCLEOTIDE SEQUENCE</scope>
</reference>
<organism evidence="5 6">
    <name type="scientific">Tanacetum coccineum</name>
    <dbReference type="NCBI Taxonomy" id="301880"/>
    <lineage>
        <taxon>Eukaryota</taxon>
        <taxon>Viridiplantae</taxon>
        <taxon>Streptophyta</taxon>
        <taxon>Embryophyta</taxon>
        <taxon>Tracheophyta</taxon>
        <taxon>Spermatophyta</taxon>
        <taxon>Magnoliopsida</taxon>
        <taxon>eudicotyledons</taxon>
        <taxon>Gunneridae</taxon>
        <taxon>Pentapetalae</taxon>
        <taxon>asterids</taxon>
        <taxon>campanulids</taxon>
        <taxon>Asterales</taxon>
        <taxon>Asteraceae</taxon>
        <taxon>Asteroideae</taxon>
        <taxon>Anthemideae</taxon>
        <taxon>Anthemidinae</taxon>
        <taxon>Tanacetum</taxon>
    </lineage>
</organism>
<dbReference type="InterPro" id="IPR001988">
    <property type="entry name" value="Caulimo_coat"/>
</dbReference>